<evidence type="ECO:0000259" key="9">
    <source>
        <dbReference type="SMART" id="SM00387"/>
    </source>
</evidence>
<dbReference type="InterPro" id="IPR004358">
    <property type="entry name" value="Sig_transdc_His_kin-like_C"/>
</dbReference>
<dbReference type="PANTHER" id="PTHR43711:SF26">
    <property type="entry name" value="SENSOR HISTIDINE KINASE RCSC"/>
    <property type="match status" value="1"/>
</dbReference>
<dbReference type="EC" id="2.7.13.3" evidence="2"/>
<evidence type="ECO:0000259" key="8">
    <source>
        <dbReference type="SMART" id="SM00091"/>
    </source>
</evidence>
<dbReference type="CDD" id="cd00082">
    <property type="entry name" value="HisKA"/>
    <property type="match status" value="1"/>
</dbReference>
<dbReference type="Gene3D" id="3.30.565.10">
    <property type="entry name" value="Histidine kinase-like ATPase, C-terminal domain"/>
    <property type="match status" value="1"/>
</dbReference>
<accession>A0ABY9Y332</accession>
<dbReference type="SMART" id="SM00387">
    <property type="entry name" value="HATPase_c"/>
    <property type="match status" value="1"/>
</dbReference>
<dbReference type="PANTHER" id="PTHR43711">
    <property type="entry name" value="TWO-COMPONENT HISTIDINE KINASE"/>
    <property type="match status" value="1"/>
</dbReference>
<evidence type="ECO:0000313" key="11">
    <source>
        <dbReference type="EMBL" id="WNH12643.1"/>
    </source>
</evidence>
<evidence type="ECO:0000259" key="10">
    <source>
        <dbReference type="SMART" id="SM00388"/>
    </source>
</evidence>
<dbReference type="SUPFAM" id="SSF47384">
    <property type="entry name" value="Homodimeric domain of signal transducing histidine kinase"/>
    <property type="match status" value="1"/>
</dbReference>
<dbReference type="InterPro" id="IPR003661">
    <property type="entry name" value="HisK_dim/P_dom"/>
</dbReference>
<dbReference type="SUPFAM" id="SSF55785">
    <property type="entry name" value="PYP-like sensor domain (PAS domain)"/>
    <property type="match status" value="2"/>
</dbReference>
<dbReference type="InterPro" id="IPR050736">
    <property type="entry name" value="Sensor_HK_Regulatory"/>
</dbReference>
<keyword evidence="7" id="KW-0175">Coiled coil</keyword>
<evidence type="ECO:0000256" key="3">
    <source>
        <dbReference type="ARBA" id="ARBA00022553"/>
    </source>
</evidence>
<comment type="catalytic activity">
    <reaction evidence="1">
        <text>ATP + protein L-histidine = ADP + protein N-phospho-L-histidine.</text>
        <dbReference type="EC" id="2.7.13.3"/>
    </reaction>
</comment>
<dbReference type="CDD" id="cd00075">
    <property type="entry name" value="HATPase"/>
    <property type="match status" value="1"/>
</dbReference>
<evidence type="ECO:0000256" key="6">
    <source>
        <dbReference type="ARBA" id="ARBA00023012"/>
    </source>
</evidence>
<evidence type="ECO:0000313" key="12">
    <source>
        <dbReference type="Proteomes" id="UP001303407"/>
    </source>
</evidence>
<sequence length="496" mass="57070">MLRTEALQSASNGIIITDALKYDNPVIYFNAAFQQLTGYTDTEILNHNCRFLHGKDRNQTALISLKKSIKKGESCQATLRNYKKDGTLFWNDLYIFPITNDKGTVTNFIGIQNDVTLRKKAEAERHHLTKILDESLNEIYVFDVKTLKFLNANFGAQKNIGYTLEELKSMTPIDIIPNTNKSEFRKTIDVLLKKNVEKIEFESEHQRKDGTKYPVEIHLQLSNLNEKDIFIAIILDITERKNYTTKLENKVEERTQQLKKALNKEKELNNLKTRFLSLVSHEFKTPLSGILTSSLLISKYPLTKHQEKRDFHLKTIMDKVYFLNNIINDFLSVEKLETSKENYQITHFQLSDIINEVIYNAEILLKDGQQIKAPNNIDEISLYQDEKIIQSIIFNLLHNAIKYSSEDSIVELCINQGIEFTTVKIKDNGIGIPEKDQENIFDRYFRAKNVINIQGTGIGLNISKNHIENLGGSISFKSEEHVGSTFTIIIPNKANQ</sequence>
<dbReference type="InterPro" id="IPR036097">
    <property type="entry name" value="HisK_dim/P_sf"/>
</dbReference>
<dbReference type="SMART" id="SM00388">
    <property type="entry name" value="HisKA"/>
    <property type="match status" value="1"/>
</dbReference>
<keyword evidence="6" id="KW-0902">Two-component regulatory system</keyword>
<gene>
    <name evidence="11" type="ORF">RHP49_17365</name>
</gene>
<dbReference type="CDD" id="cd00130">
    <property type="entry name" value="PAS"/>
    <property type="match status" value="2"/>
</dbReference>
<name>A0ABY9Y332_9FLAO</name>
<feature type="domain" description="Histidine kinase/HSP90-like ATPase" evidence="9">
    <location>
        <begin position="384"/>
        <end position="494"/>
    </location>
</feature>
<keyword evidence="4" id="KW-0808">Transferase</keyword>
<dbReference type="SMART" id="SM00091">
    <property type="entry name" value="PAS"/>
    <property type="match status" value="2"/>
</dbReference>
<dbReference type="EMBL" id="CP134536">
    <property type="protein sequence ID" value="WNH12643.1"/>
    <property type="molecule type" value="Genomic_DNA"/>
</dbReference>
<reference evidence="11 12" key="1">
    <citation type="submission" date="2023-09" db="EMBL/GenBank/DDBJ databases">
        <title>Thalassobella suaedae gen. nov., sp. nov., a marine bacterium of the family Flavobacteriaceae isolated from a halophyte Suaeda japonica.</title>
        <authorList>
            <person name="Lee S.Y."/>
            <person name="Hwang C.Y."/>
        </authorList>
    </citation>
    <scope>NUCLEOTIDE SEQUENCE [LARGE SCALE GENOMIC DNA]</scope>
    <source>
        <strain evidence="11 12">HL-DH10</strain>
    </source>
</reference>
<feature type="coiled-coil region" evidence="7">
    <location>
        <begin position="244"/>
        <end position="271"/>
    </location>
</feature>
<organism evidence="11 12">
    <name type="scientific">Thalassobellus suaedae</name>
    <dbReference type="NCBI Taxonomy" id="3074124"/>
    <lineage>
        <taxon>Bacteria</taxon>
        <taxon>Pseudomonadati</taxon>
        <taxon>Bacteroidota</taxon>
        <taxon>Flavobacteriia</taxon>
        <taxon>Flavobacteriales</taxon>
        <taxon>Flavobacteriaceae</taxon>
        <taxon>Thalassobellus</taxon>
    </lineage>
</organism>
<keyword evidence="5" id="KW-0418">Kinase</keyword>
<feature type="domain" description="PAS" evidence="8">
    <location>
        <begin position="126"/>
        <end position="193"/>
    </location>
</feature>
<dbReference type="RefSeq" id="WP_415862624.1">
    <property type="nucleotide sequence ID" value="NZ_CP134536.1"/>
</dbReference>
<feature type="domain" description="PAS" evidence="8">
    <location>
        <begin position="1"/>
        <end position="70"/>
    </location>
</feature>
<dbReference type="Pfam" id="PF00512">
    <property type="entry name" value="HisKA"/>
    <property type="match status" value="1"/>
</dbReference>
<dbReference type="Pfam" id="PF13426">
    <property type="entry name" value="PAS_9"/>
    <property type="match status" value="2"/>
</dbReference>
<dbReference type="PRINTS" id="PR00344">
    <property type="entry name" value="BCTRLSENSOR"/>
</dbReference>
<dbReference type="SUPFAM" id="SSF55874">
    <property type="entry name" value="ATPase domain of HSP90 chaperone/DNA topoisomerase II/histidine kinase"/>
    <property type="match status" value="1"/>
</dbReference>
<dbReference type="InterPro" id="IPR035965">
    <property type="entry name" value="PAS-like_dom_sf"/>
</dbReference>
<feature type="domain" description="Signal transduction histidine kinase dimerisation/phosphoacceptor" evidence="10">
    <location>
        <begin position="271"/>
        <end position="339"/>
    </location>
</feature>
<evidence type="ECO:0000256" key="7">
    <source>
        <dbReference type="SAM" id="Coils"/>
    </source>
</evidence>
<evidence type="ECO:0000256" key="4">
    <source>
        <dbReference type="ARBA" id="ARBA00022679"/>
    </source>
</evidence>
<dbReference type="SMART" id="SM00086">
    <property type="entry name" value="PAC"/>
    <property type="match status" value="2"/>
</dbReference>
<dbReference type="InterPro" id="IPR000014">
    <property type="entry name" value="PAS"/>
</dbReference>
<protein>
    <recommendedName>
        <fullName evidence="2">histidine kinase</fullName>
        <ecNumber evidence="2">2.7.13.3</ecNumber>
    </recommendedName>
</protein>
<keyword evidence="12" id="KW-1185">Reference proteome</keyword>
<dbReference type="Gene3D" id="1.10.287.130">
    <property type="match status" value="1"/>
</dbReference>
<dbReference type="InterPro" id="IPR001610">
    <property type="entry name" value="PAC"/>
</dbReference>
<dbReference type="Proteomes" id="UP001303407">
    <property type="component" value="Chromosome"/>
</dbReference>
<dbReference type="InterPro" id="IPR003594">
    <property type="entry name" value="HATPase_dom"/>
</dbReference>
<evidence type="ECO:0000256" key="5">
    <source>
        <dbReference type="ARBA" id="ARBA00022777"/>
    </source>
</evidence>
<dbReference type="Pfam" id="PF02518">
    <property type="entry name" value="HATPase_c"/>
    <property type="match status" value="1"/>
</dbReference>
<evidence type="ECO:0000256" key="2">
    <source>
        <dbReference type="ARBA" id="ARBA00012438"/>
    </source>
</evidence>
<dbReference type="Gene3D" id="3.30.450.20">
    <property type="entry name" value="PAS domain"/>
    <property type="match status" value="2"/>
</dbReference>
<keyword evidence="3" id="KW-0597">Phosphoprotein</keyword>
<dbReference type="InterPro" id="IPR036890">
    <property type="entry name" value="HATPase_C_sf"/>
</dbReference>
<dbReference type="NCBIfam" id="TIGR00229">
    <property type="entry name" value="sensory_box"/>
    <property type="match status" value="2"/>
</dbReference>
<evidence type="ECO:0000256" key="1">
    <source>
        <dbReference type="ARBA" id="ARBA00000085"/>
    </source>
</evidence>
<proteinExistence type="predicted"/>